<organism evidence="5 6">
    <name type="scientific">Pseudohongiella spirulinae</name>
    <dbReference type="NCBI Taxonomy" id="1249552"/>
    <lineage>
        <taxon>Bacteria</taxon>
        <taxon>Pseudomonadati</taxon>
        <taxon>Pseudomonadota</taxon>
        <taxon>Gammaproteobacteria</taxon>
        <taxon>Pseudomonadales</taxon>
        <taxon>Pseudohongiellaceae</taxon>
        <taxon>Pseudohongiella</taxon>
    </lineage>
</organism>
<dbReference type="KEGG" id="pspi:PS2015_2108"/>
<dbReference type="STRING" id="1249552.PS2015_2108"/>
<dbReference type="GO" id="GO:0005829">
    <property type="term" value="C:cytosol"/>
    <property type="evidence" value="ECO:0007669"/>
    <property type="project" value="TreeGrafter"/>
</dbReference>
<accession>A0A0S2KEJ5</accession>
<comment type="function">
    <text evidence="4">Removes the pyruvyl group from chorismate, with concomitant aromatization of the ring, to provide 4-hydroxybenzoate (4HB) for the ubiquinone pathway.</text>
</comment>
<dbReference type="PANTHER" id="PTHR38683:SF1">
    <property type="entry name" value="CHORISMATE PYRUVATE-LYASE"/>
    <property type="match status" value="1"/>
</dbReference>
<dbReference type="Proteomes" id="UP000065641">
    <property type="component" value="Chromosome"/>
</dbReference>
<dbReference type="SUPFAM" id="SSF64288">
    <property type="entry name" value="Chorismate lyase-like"/>
    <property type="match status" value="1"/>
</dbReference>
<proteinExistence type="inferred from homology"/>
<dbReference type="InterPro" id="IPR028978">
    <property type="entry name" value="Chorismate_lyase_/UTRA_dom_sf"/>
</dbReference>
<keyword evidence="4 5" id="KW-0670">Pyruvate</keyword>
<evidence type="ECO:0000313" key="5">
    <source>
        <dbReference type="EMBL" id="ALO46747.1"/>
    </source>
</evidence>
<evidence type="ECO:0000256" key="4">
    <source>
        <dbReference type="HAMAP-Rule" id="MF_01632"/>
    </source>
</evidence>
<evidence type="ECO:0000256" key="2">
    <source>
        <dbReference type="ARBA" id="ARBA00022688"/>
    </source>
</evidence>
<dbReference type="Gene3D" id="3.40.1410.10">
    <property type="entry name" value="Chorismate lyase-like"/>
    <property type="match status" value="1"/>
</dbReference>
<name>A0A0S2KEJ5_9GAMM</name>
<dbReference type="InterPro" id="IPR007440">
    <property type="entry name" value="Chorismate--pyruvate_lyase"/>
</dbReference>
<keyword evidence="1 4" id="KW-0963">Cytoplasm</keyword>
<dbReference type="AlphaFoldDB" id="A0A0S2KEJ5"/>
<comment type="similarity">
    <text evidence="4">Belongs to the UbiC family.</text>
</comment>
<sequence>MFQLDTFVSDFRADSEGNWRPVQKIWPGPGPLWRDWLLDHGSLTRRLKLMSQGSFRVNVLHEGWIRGSARHQQLLAAGKACQPLWSRHVELCLFGRPWVAAHSLIPYSSMKGSLRQLSRLRDKPLGGFLFEQPSLRRSEPELLHLDECWGRRSVFTLQNRPLIVAEFFLPEMQSQLGLRI</sequence>
<evidence type="ECO:0000256" key="1">
    <source>
        <dbReference type="ARBA" id="ARBA00022490"/>
    </source>
</evidence>
<keyword evidence="2 4" id="KW-0831">Ubiquinone biosynthesis</keyword>
<feature type="binding site" evidence="4">
    <location>
        <position position="166"/>
    </location>
    <ligand>
        <name>substrate</name>
    </ligand>
</feature>
<dbReference type="PANTHER" id="PTHR38683">
    <property type="entry name" value="CHORISMATE PYRUVATE-LYASE"/>
    <property type="match status" value="1"/>
</dbReference>
<dbReference type="HAMAP" id="MF_01632">
    <property type="entry name" value="UbiC"/>
    <property type="match status" value="1"/>
</dbReference>
<gene>
    <name evidence="4" type="primary">ubiC</name>
    <name evidence="5" type="ORF">PS2015_2108</name>
</gene>
<comment type="pathway">
    <text evidence="4">Cofactor biosynthesis; ubiquinone biosynthesis.</text>
</comment>
<comment type="subcellular location">
    <subcellularLocation>
        <location evidence="4">Cytoplasm</location>
    </subcellularLocation>
</comment>
<dbReference type="GO" id="GO:0042866">
    <property type="term" value="P:pyruvate biosynthetic process"/>
    <property type="evidence" value="ECO:0007669"/>
    <property type="project" value="UniProtKB-UniRule"/>
</dbReference>
<keyword evidence="6" id="KW-1185">Reference proteome</keyword>
<dbReference type="GO" id="GO:0006744">
    <property type="term" value="P:ubiquinone biosynthetic process"/>
    <property type="evidence" value="ECO:0007669"/>
    <property type="project" value="UniProtKB-UniRule"/>
</dbReference>
<dbReference type="UniPathway" id="UPA00232"/>
<evidence type="ECO:0000313" key="6">
    <source>
        <dbReference type="Proteomes" id="UP000065641"/>
    </source>
</evidence>
<dbReference type="EMBL" id="CP013189">
    <property type="protein sequence ID" value="ALO46747.1"/>
    <property type="molecule type" value="Genomic_DNA"/>
</dbReference>
<evidence type="ECO:0000256" key="3">
    <source>
        <dbReference type="ARBA" id="ARBA00023239"/>
    </source>
</evidence>
<protein>
    <recommendedName>
        <fullName evidence="4">Probable chorismate pyruvate-lyase</fullName>
        <shortName evidence="4">CL</shortName>
        <shortName evidence="4">CPL</shortName>
        <ecNumber evidence="4">4.1.3.40</ecNumber>
    </recommendedName>
</protein>
<dbReference type="Pfam" id="PF04345">
    <property type="entry name" value="Chor_lyase"/>
    <property type="match status" value="1"/>
</dbReference>
<comment type="catalytic activity">
    <reaction evidence="4">
        <text>chorismate = 4-hydroxybenzoate + pyruvate</text>
        <dbReference type="Rhea" id="RHEA:16505"/>
        <dbReference type="ChEBI" id="CHEBI:15361"/>
        <dbReference type="ChEBI" id="CHEBI:17879"/>
        <dbReference type="ChEBI" id="CHEBI:29748"/>
        <dbReference type="EC" id="4.1.3.40"/>
    </reaction>
</comment>
<feature type="binding site" evidence="4">
    <location>
        <position position="87"/>
    </location>
    <ligand>
        <name>substrate</name>
    </ligand>
</feature>
<reference evidence="5 6" key="1">
    <citation type="submission" date="2015-11" db="EMBL/GenBank/DDBJ databases">
        <authorList>
            <person name="Zhang Y."/>
            <person name="Guo Z."/>
        </authorList>
    </citation>
    <scope>NUCLEOTIDE SEQUENCE [LARGE SCALE GENOMIC DNA]</scope>
    <source>
        <strain evidence="5 6">KCTC 32221</strain>
    </source>
</reference>
<dbReference type="RefSeq" id="WP_058022208.1">
    <property type="nucleotide sequence ID" value="NZ_CP013189.1"/>
</dbReference>
<comment type="caution">
    <text evidence="4">Lacks conserved residue(s) required for the propagation of feature annotation.</text>
</comment>
<feature type="binding site" evidence="4">
    <location>
        <position position="125"/>
    </location>
    <ligand>
        <name>substrate</name>
    </ligand>
</feature>
<dbReference type="EC" id="4.1.3.40" evidence="4"/>
<keyword evidence="3 4" id="KW-0456">Lyase</keyword>
<dbReference type="GO" id="GO:0008813">
    <property type="term" value="F:chorismate lyase activity"/>
    <property type="evidence" value="ECO:0007669"/>
    <property type="project" value="UniProtKB-UniRule"/>
</dbReference>